<dbReference type="RefSeq" id="WP_183250828.1">
    <property type="nucleotide sequence ID" value="NZ_JACHEP010000001.1"/>
</dbReference>
<keyword evidence="4" id="KW-1185">Reference proteome</keyword>
<accession>A0A7W8MUB5</accession>
<dbReference type="SUPFAM" id="SSF89360">
    <property type="entry name" value="HesB-like domain"/>
    <property type="match status" value="1"/>
</dbReference>
<dbReference type="Pfam" id="PF01521">
    <property type="entry name" value="Fe-S_biosyn"/>
    <property type="match status" value="1"/>
</dbReference>
<evidence type="ECO:0000256" key="1">
    <source>
        <dbReference type="ARBA" id="ARBA00006718"/>
    </source>
</evidence>
<dbReference type="InterPro" id="IPR000361">
    <property type="entry name" value="ATAP_core_dom"/>
</dbReference>
<dbReference type="AlphaFoldDB" id="A0A7W8MUB5"/>
<gene>
    <name evidence="3" type="ORF">HNQ34_000113</name>
</gene>
<proteinExistence type="inferred from homology"/>
<dbReference type="EMBL" id="JACHEP010000001">
    <property type="protein sequence ID" value="MBB5323036.1"/>
    <property type="molecule type" value="Genomic_DNA"/>
</dbReference>
<organism evidence="3 4">
    <name type="scientific">Anoxybacteroides tepidamans</name>
    <dbReference type="NCBI Taxonomy" id="265948"/>
    <lineage>
        <taxon>Bacteria</taxon>
        <taxon>Bacillati</taxon>
        <taxon>Bacillota</taxon>
        <taxon>Bacilli</taxon>
        <taxon>Bacillales</taxon>
        <taxon>Anoxybacillaceae</taxon>
        <taxon>Anoxybacteroides</taxon>
    </lineage>
</organism>
<dbReference type="Proteomes" id="UP000520011">
    <property type="component" value="Unassembled WGS sequence"/>
</dbReference>
<comment type="caution">
    <text evidence="3">The sequence shown here is derived from an EMBL/GenBank/DDBJ whole genome shotgun (WGS) entry which is preliminary data.</text>
</comment>
<comment type="similarity">
    <text evidence="1">Belongs to the HesB/IscA family.</text>
</comment>
<dbReference type="PIRSF" id="PIRSF034852">
    <property type="entry name" value="UCP034852"/>
    <property type="match status" value="1"/>
</dbReference>
<protein>
    <submittedName>
        <fullName evidence="3">Uncharacterized protein YneR</fullName>
    </submittedName>
</protein>
<evidence type="ECO:0000259" key="2">
    <source>
        <dbReference type="Pfam" id="PF01521"/>
    </source>
</evidence>
<name>A0A7W8MUB5_9BACL</name>
<evidence type="ECO:0000313" key="3">
    <source>
        <dbReference type="EMBL" id="MBB5323036.1"/>
    </source>
</evidence>
<feature type="domain" description="Core" evidence="2">
    <location>
        <begin position="1"/>
        <end position="87"/>
    </location>
</feature>
<evidence type="ECO:0000313" key="4">
    <source>
        <dbReference type="Proteomes" id="UP000520011"/>
    </source>
</evidence>
<dbReference type="InterPro" id="IPR035903">
    <property type="entry name" value="HesB-like_dom_sf"/>
</dbReference>
<reference evidence="3 4" key="1">
    <citation type="submission" date="2020-08" db="EMBL/GenBank/DDBJ databases">
        <title>Genomic Encyclopedia of Type Strains, Phase IV (KMG-IV): sequencing the most valuable type-strain genomes for metagenomic binning, comparative biology and taxonomic classification.</title>
        <authorList>
            <person name="Goeker M."/>
        </authorList>
    </citation>
    <scope>NUCLEOTIDE SEQUENCE [LARGE SCALE GENOMIC DNA]</scope>
    <source>
        <strain evidence="3 4">DSM 16325</strain>
    </source>
</reference>
<sequence>MEIIIKPKALEWYKEELNLREGDFVRFFPRYGGCSTVQEGFSLGIDKETPFDPKAQTTMNGVTFFIEDRDLWYFDGHNLVVDFNEQADEPMFCIQ</sequence>
<dbReference type="InterPro" id="IPR008326">
    <property type="entry name" value="PdhI-like"/>
</dbReference>